<feature type="region of interest" description="Disordered" evidence="1">
    <location>
        <begin position="70"/>
        <end position="114"/>
    </location>
</feature>
<feature type="domain" description="DUF4604" evidence="2">
    <location>
        <begin position="4"/>
        <end position="111"/>
    </location>
</feature>
<keyword evidence="4" id="KW-1185">Reference proteome</keyword>
<accession>A0AAW1KRP5</accession>
<evidence type="ECO:0000313" key="3">
    <source>
        <dbReference type="EMBL" id="KAK9722953.1"/>
    </source>
</evidence>
<feature type="compositionally biased region" description="Basic and acidic residues" evidence="1">
    <location>
        <begin position="98"/>
        <end position="114"/>
    </location>
</feature>
<evidence type="ECO:0000313" key="4">
    <source>
        <dbReference type="Proteomes" id="UP001458880"/>
    </source>
</evidence>
<dbReference type="InterPro" id="IPR040219">
    <property type="entry name" value="KIAA1143-like"/>
</dbReference>
<sequence length="142" mass="16065">MSKRNVTFTKPEVPAFLKAIKEQAGYTEGPTVDTKRQNLDSIEPEDFEDTLEEQPTVVVLKPGDLTAEEAAEINKQRNEDQTPADLTKPIVFRTKSKNRSEDDKAESVKGKRILAPRDSKAKKIKTSLLSFNQKEEDEEEDD</sequence>
<proteinExistence type="predicted"/>
<dbReference type="PANTHER" id="PTHR31195:SF2">
    <property type="entry name" value="GEO02494P1"/>
    <property type="match status" value="1"/>
</dbReference>
<dbReference type="EMBL" id="JASPKY010000183">
    <property type="protein sequence ID" value="KAK9722953.1"/>
    <property type="molecule type" value="Genomic_DNA"/>
</dbReference>
<gene>
    <name evidence="3" type="ORF">QE152_g19419</name>
</gene>
<organism evidence="3 4">
    <name type="scientific">Popillia japonica</name>
    <name type="common">Japanese beetle</name>
    <dbReference type="NCBI Taxonomy" id="7064"/>
    <lineage>
        <taxon>Eukaryota</taxon>
        <taxon>Metazoa</taxon>
        <taxon>Ecdysozoa</taxon>
        <taxon>Arthropoda</taxon>
        <taxon>Hexapoda</taxon>
        <taxon>Insecta</taxon>
        <taxon>Pterygota</taxon>
        <taxon>Neoptera</taxon>
        <taxon>Endopterygota</taxon>
        <taxon>Coleoptera</taxon>
        <taxon>Polyphaga</taxon>
        <taxon>Scarabaeiformia</taxon>
        <taxon>Scarabaeidae</taxon>
        <taxon>Rutelinae</taxon>
        <taxon>Popillia</taxon>
    </lineage>
</organism>
<evidence type="ECO:0000259" key="2">
    <source>
        <dbReference type="Pfam" id="PF15377"/>
    </source>
</evidence>
<name>A0AAW1KRP5_POPJA</name>
<comment type="caution">
    <text evidence="3">The sequence shown here is derived from an EMBL/GenBank/DDBJ whole genome shotgun (WGS) entry which is preliminary data.</text>
</comment>
<dbReference type="Pfam" id="PF15377">
    <property type="entry name" value="DUF4604"/>
    <property type="match status" value="1"/>
</dbReference>
<dbReference type="InterPro" id="IPR027911">
    <property type="entry name" value="DUF4604"/>
</dbReference>
<dbReference type="Proteomes" id="UP001458880">
    <property type="component" value="Unassembled WGS sequence"/>
</dbReference>
<protein>
    <recommendedName>
        <fullName evidence="2">DUF4604 domain-containing protein</fullName>
    </recommendedName>
</protein>
<evidence type="ECO:0000256" key="1">
    <source>
        <dbReference type="SAM" id="MobiDB-lite"/>
    </source>
</evidence>
<dbReference type="PANTHER" id="PTHR31195">
    <property type="entry name" value="GEO02494P1"/>
    <property type="match status" value="1"/>
</dbReference>
<dbReference type="AlphaFoldDB" id="A0AAW1KRP5"/>
<reference evidence="3 4" key="1">
    <citation type="journal article" date="2024" name="BMC Genomics">
        <title>De novo assembly and annotation of Popillia japonica's genome with initial clues to its potential as an invasive pest.</title>
        <authorList>
            <person name="Cucini C."/>
            <person name="Boschi S."/>
            <person name="Funari R."/>
            <person name="Cardaioli E."/>
            <person name="Iannotti N."/>
            <person name="Marturano G."/>
            <person name="Paoli F."/>
            <person name="Bruttini M."/>
            <person name="Carapelli A."/>
            <person name="Frati F."/>
            <person name="Nardi F."/>
        </authorList>
    </citation>
    <scope>NUCLEOTIDE SEQUENCE [LARGE SCALE GENOMIC DNA]</scope>
    <source>
        <strain evidence="3">DMR45628</strain>
    </source>
</reference>